<feature type="transmembrane region" description="Helical" evidence="1">
    <location>
        <begin position="12"/>
        <end position="33"/>
    </location>
</feature>
<dbReference type="EMBL" id="CP013614">
    <property type="protein sequence ID" value="ALS02351.1"/>
    <property type="molecule type" value="Genomic_DNA"/>
</dbReference>
<evidence type="ECO:0000313" key="3">
    <source>
        <dbReference type="Proteomes" id="UP000065511"/>
    </source>
</evidence>
<evidence type="ECO:0000313" key="2">
    <source>
        <dbReference type="EMBL" id="ALS02351.1"/>
    </source>
</evidence>
<keyword evidence="3" id="KW-1185">Reference proteome</keyword>
<keyword evidence="1" id="KW-0812">Transmembrane</keyword>
<proteinExistence type="predicted"/>
<organism evidence="2 3">
    <name type="scientific">Enterococcus silesiacus</name>
    <dbReference type="NCBI Taxonomy" id="332949"/>
    <lineage>
        <taxon>Bacteria</taxon>
        <taxon>Bacillati</taxon>
        <taxon>Bacillota</taxon>
        <taxon>Bacilli</taxon>
        <taxon>Lactobacillales</taxon>
        <taxon>Enterococcaceae</taxon>
        <taxon>Enterococcus</taxon>
    </lineage>
</organism>
<feature type="transmembrane region" description="Helical" evidence="1">
    <location>
        <begin position="62"/>
        <end position="84"/>
    </location>
</feature>
<gene>
    <name evidence="2" type="ORF">ATZ33_13435</name>
</gene>
<name>A0ABM5WAT9_9ENTE</name>
<evidence type="ECO:0000256" key="1">
    <source>
        <dbReference type="SAM" id="Phobius"/>
    </source>
</evidence>
<protein>
    <recommendedName>
        <fullName evidence="4">ABC transmembrane type-1 domain-containing protein</fullName>
    </recommendedName>
</protein>
<dbReference type="RefSeq" id="WP_071878101.1">
    <property type="nucleotide sequence ID" value="NZ_JXLC01000015.1"/>
</dbReference>
<sequence>MKTIVRLITNILIFNLIYILAAFITPLILMLLGQKNFNFTPQLFGQALVKIMIQKNNFSSEATLMGIVCTSIFASFIFCISLLLTNHTTKEKLI</sequence>
<keyword evidence="1" id="KW-1133">Transmembrane helix</keyword>
<dbReference type="Proteomes" id="UP000065511">
    <property type="component" value="Chromosome"/>
</dbReference>
<evidence type="ECO:0008006" key="4">
    <source>
        <dbReference type="Google" id="ProtNLM"/>
    </source>
</evidence>
<keyword evidence="1" id="KW-0472">Membrane</keyword>
<accession>A0ABM5WAT9</accession>
<reference evidence="2 3" key="1">
    <citation type="submission" date="2015-12" db="EMBL/GenBank/DDBJ databases">
        <authorList>
            <person name="Lauer A."/>
            <person name="Humrighouse B."/>
            <person name="Loparev V."/>
            <person name="Shewmaker P.L."/>
            <person name="Whitney A.M."/>
            <person name="McLaughlin R.W."/>
        </authorList>
    </citation>
    <scope>NUCLEOTIDE SEQUENCE [LARGE SCALE GENOMIC DNA]</scope>
    <source>
        <strain evidence="2 3">LMG 23085</strain>
    </source>
</reference>